<evidence type="ECO:0000313" key="2">
    <source>
        <dbReference type="EMBL" id="GAA4704872.1"/>
    </source>
</evidence>
<accession>A0ABP8XBQ1</accession>
<feature type="region of interest" description="Disordered" evidence="1">
    <location>
        <begin position="1"/>
        <end position="22"/>
    </location>
</feature>
<gene>
    <name evidence="2" type="ORF">GCM10023215_50900</name>
</gene>
<dbReference type="EMBL" id="BAABIC010000020">
    <property type="protein sequence ID" value="GAA4704872.1"/>
    <property type="molecule type" value="Genomic_DNA"/>
</dbReference>
<sequence length="134" mass="13731">MLMAQSASRWAGCPRSARRHRRASTIDATGTFRLVDDGHYGYGTVSAGSACSGSGGYSDVHAGTGVTISNATGAVIATGSLSAGRASSTTCDFTFTVPDVPAGEDFYQVEVSHRGTLTYTADELRSGLGLSLGD</sequence>
<evidence type="ECO:0000313" key="3">
    <source>
        <dbReference type="Proteomes" id="UP001500325"/>
    </source>
</evidence>
<keyword evidence="3" id="KW-1185">Reference proteome</keyword>
<protein>
    <submittedName>
        <fullName evidence="2">Uncharacterized protein</fullName>
    </submittedName>
</protein>
<reference evidence="3" key="1">
    <citation type="journal article" date="2019" name="Int. J. Syst. Evol. Microbiol.">
        <title>The Global Catalogue of Microorganisms (GCM) 10K type strain sequencing project: providing services to taxonomists for standard genome sequencing and annotation.</title>
        <authorList>
            <consortium name="The Broad Institute Genomics Platform"/>
            <consortium name="The Broad Institute Genome Sequencing Center for Infectious Disease"/>
            <person name="Wu L."/>
            <person name="Ma J."/>
        </authorList>
    </citation>
    <scope>NUCLEOTIDE SEQUENCE [LARGE SCALE GENOMIC DNA]</scope>
    <source>
        <strain evidence="3">JCM 18055</strain>
    </source>
</reference>
<comment type="caution">
    <text evidence="2">The sequence shown here is derived from an EMBL/GenBank/DDBJ whole genome shotgun (WGS) entry which is preliminary data.</text>
</comment>
<dbReference type="Proteomes" id="UP001500325">
    <property type="component" value="Unassembled WGS sequence"/>
</dbReference>
<name>A0ABP8XBQ1_9PSEU</name>
<evidence type="ECO:0000256" key="1">
    <source>
        <dbReference type="SAM" id="MobiDB-lite"/>
    </source>
</evidence>
<proteinExistence type="predicted"/>
<organism evidence="2 3">
    <name type="scientific">Pseudonocardia yuanmonensis</name>
    <dbReference type="NCBI Taxonomy" id="1095914"/>
    <lineage>
        <taxon>Bacteria</taxon>
        <taxon>Bacillati</taxon>
        <taxon>Actinomycetota</taxon>
        <taxon>Actinomycetes</taxon>
        <taxon>Pseudonocardiales</taxon>
        <taxon>Pseudonocardiaceae</taxon>
        <taxon>Pseudonocardia</taxon>
    </lineage>
</organism>